<dbReference type="EMBL" id="ML121558">
    <property type="protein sequence ID" value="RPB21660.1"/>
    <property type="molecule type" value="Genomic_DNA"/>
</dbReference>
<gene>
    <name evidence="1" type="ORF">L211DRAFT_427320</name>
</gene>
<accession>A0A3N4LFK4</accession>
<evidence type="ECO:0000313" key="2">
    <source>
        <dbReference type="Proteomes" id="UP000267821"/>
    </source>
</evidence>
<sequence>MEPSPESLKSKLGLCGPEGVIAPASPYSTCICGSNLMRCTVPSCELKLHGTWQSGLLFDLQPRETEEPSPPQTNISNAISCGQVIAPRANLPSQLCTLNTISPCLARTIPEDATSVTSALNCPPLTACDTGTPHSHIHTYIAFSKSGTCTLISDFDGHTNYPPACLTD</sequence>
<keyword evidence="2" id="KW-1185">Reference proteome</keyword>
<evidence type="ECO:0000313" key="1">
    <source>
        <dbReference type="EMBL" id="RPB21660.1"/>
    </source>
</evidence>
<dbReference type="Proteomes" id="UP000267821">
    <property type="component" value="Unassembled WGS sequence"/>
</dbReference>
<proteinExistence type="predicted"/>
<dbReference type="InParanoid" id="A0A3N4LFK4"/>
<protein>
    <submittedName>
        <fullName evidence="1">Uncharacterized protein</fullName>
    </submittedName>
</protein>
<dbReference type="AlphaFoldDB" id="A0A3N4LFK4"/>
<organism evidence="1 2">
    <name type="scientific">Terfezia boudieri ATCC MYA-4762</name>
    <dbReference type="NCBI Taxonomy" id="1051890"/>
    <lineage>
        <taxon>Eukaryota</taxon>
        <taxon>Fungi</taxon>
        <taxon>Dikarya</taxon>
        <taxon>Ascomycota</taxon>
        <taxon>Pezizomycotina</taxon>
        <taxon>Pezizomycetes</taxon>
        <taxon>Pezizales</taxon>
        <taxon>Pezizaceae</taxon>
        <taxon>Terfezia</taxon>
    </lineage>
</organism>
<name>A0A3N4LFK4_9PEZI</name>
<reference evidence="1 2" key="1">
    <citation type="journal article" date="2018" name="Nat. Ecol. Evol.">
        <title>Pezizomycetes genomes reveal the molecular basis of ectomycorrhizal truffle lifestyle.</title>
        <authorList>
            <person name="Murat C."/>
            <person name="Payen T."/>
            <person name="Noel B."/>
            <person name="Kuo A."/>
            <person name="Morin E."/>
            <person name="Chen J."/>
            <person name="Kohler A."/>
            <person name="Krizsan K."/>
            <person name="Balestrini R."/>
            <person name="Da Silva C."/>
            <person name="Montanini B."/>
            <person name="Hainaut M."/>
            <person name="Levati E."/>
            <person name="Barry K.W."/>
            <person name="Belfiori B."/>
            <person name="Cichocki N."/>
            <person name="Clum A."/>
            <person name="Dockter R.B."/>
            <person name="Fauchery L."/>
            <person name="Guy J."/>
            <person name="Iotti M."/>
            <person name="Le Tacon F."/>
            <person name="Lindquist E.A."/>
            <person name="Lipzen A."/>
            <person name="Malagnac F."/>
            <person name="Mello A."/>
            <person name="Molinier V."/>
            <person name="Miyauchi S."/>
            <person name="Poulain J."/>
            <person name="Riccioni C."/>
            <person name="Rubini A."/>
            <person name="Sitrit Y."/>
            <person name="Splivallo R."/>
            <person name="Traeger S."/>
            <person name="Wang M."/>
            <person name="Zifcakova L."/>
            <person name="Wipf D."/>
            <person name="Zambonelli A."/>
            <person name="Paolocci F."/>
            <person name="Nowrousian M."/>
            <person name="Ottonello S."/>
            <person name="Baldrian P."/>
            <person name="Spatafora J.W."/>
            <person name="Henrissat B."/>
            <person name="Nagy L.G."/>
            <person name="Aury J.M."/>
            <person name="Wincker P."/>
            <person name="Grigoriev I.V."/>
            <person name="Bonfante P."/>
            <person name="Martin F.M."/>
        </authorList>
    </citation>
    <scope>NUCLEOTIDE SEQUENCE [LARGE SCALE GENOMIC DNA]</scope>
    <source>
        <strain evidence="1 2">ATCC MYA-4762</strain>
    </source>
</reference>